<comment type="caution">
    <text evidence="1">The sequence shown here is derived from an EMBL/GenBank/DDBJ whole genome shotgun (WGS) entry which is preliminary data.</text>
</comment>
<reference evidence="2" key="1">
    <citation type="journal article" date="2019" name="Int. J. Syst. Evol. Microbiol.">
        <title>The Global Catalogue of Microorganisms (GCM) 10K type strain sequencing project: providing services to taxonomists for standard genome sequencing and annotation.</title>
        <authorList>
            <consortium name="The Broad Institute Genomics Platform"/>
            <consortium name="The Broad Institute Genome Sequencing Center for Infectious Disease"/>
            <person name="Wu L."/>
            <person name="Ma J."/>
        </authorList>
    </citation>
    <scope>NUCLEOTIDE SEQUENCE [LARGE SCALE GENOMIC DNA]</scope>
    <source>
        <strain evidence="2">JCM 4524</strain>
    </source>
</reference>
<protein>
    <submittedName>
        <fullName evidence="1">Uncharacterized protein</fullName>
    </submittedName>
</protein>
<dbReference type="RefSeq" id="WP_344395323.1">
    <property type="nucleotide sequence ID" value="NZ_BAAASJ010000113.1"/>
</dbReference>
<proteinExistence type="predicted"/>
<gene>
    <name evidence="1" type="ORF">GCM10010307_70360</name>
</gene>
<keyword evidence="2" id="KW-1185">Reference proteome</keyword>
<accession>A0ABP6E497</accession>
<evidence type="ECO:0000313" key="1">
    <source>
        <dbReference type="EMBL" id="GAA2656614.1"/>
    </source>
</evidence>
<name>A0ABP6E497_9ACTN</name>
<dbReference type="EMBL" id="BAAASJ010000113">
    <property type="protein sequence ID" value="GAA2656614.1"/>
    <property type="molecule type" value="Genomic_DNA"/>
</dbReference>
<organism evidence="1 2">
    <name type="scientific">Streptomyces vastus</name>
    <dbReference type="NCBI Taxonomy" id="285451"/>
    <lineage>
        <taxon>Bacteria</taxon>
        <taxon>Bacillati</taxon>
        <taxon>Actinomycetota</taxon>
        <taxon>Actinomycetes</taxon>
        <taxon>Kitasatosporales</taxon>
        <taxon>Streptomycetaceae</taxon>
        <taxon>Streptomyces</taxon>
    </lineage>
</organism>
<dbReference type="Proteomes" id="UP001500151">
    <property type="component" value="Unassembled WGS sequence"/>
</dbReference>
<sequence length="246" mass="27019">MTNTAAIRTTTALRHRKLAVDAFNEAQAHYEIAVLDHVAALVVEAYPETTHLTFDHSAHDRRVELHALWTTRHDGTEEQLLDVRQDGATAALDLDELADDLSDALAGLHSAAWSTVRPDPRPAPDRRWVLDLPPADRVARLAELVRGHHPEAGLVTVEFVGRGCRVLNVDHADVTKLSIDVIAGPRPASGENSLWPQETERQISALVLQIHALPHLRAQHLVRIGGPATHTALLLLPFTQTNTHGE</sequence>
<evidence type="ECO:0000313" key="2">
    <source>
        <dbReference type="Proteomes" id="UP001500151"/>
    </source>
</evidence>